<dbReference type="GO" id="GO:0042597">
    <property type="term" value="C:periplasmic space"/>
    <property type="evidence" value="ECO:0007669"/>
    <property type="project" value="UniProtKB-SubCell"/>
</dbReference>
<dbReference type="Gene3D" id="3.40.190.10">
    <property type="entry name" value="Periplasmic binding protein-like II"/>
    <property type="match status" value="2"/>
</dbReference>
<comment type="similarity">
    <text evidence="2">Belongs to the bacterial solute-binding protein SsuA/TauA family.</text>
</comment>
<protein>
    <recommendedName>
        <fullName evidence="5">SsuA/THI5-like domain-containing protein</fullName>
    </recommendedName>
</protein>
<reference evidence="6 7" key="1">
    <citation type="journal article" date="2016" name="Nat. Commun.">
        <title>Thousands of microbial genomes shed light on interconnected biogeochemical processes in an aquifer system.</title>
        <authorList>
            <person name="Anantharaman K."/>
            <person name="Brown C.T."/>
            <person name="Hug L.A."/>
            <person name="Sharon I."/>
            <person name="Castelle C.J."/>
            <person name="Probst A.J."/>
            <person name="Thomas B.C."/>
            <person name="Singh A."/>
            <person name="Wilkins M.J."/>
            <person name="Karaoz U."/>
            <person name="Brodie E.L."/>
            <person name="Williams K.H."/>
            <person name="Hubbard S.S."/>
            <person name="Banfield J.F."/>
        </authorList>
    </citation>
    <scope>NUCLEOTIDE SEQUENCE [LARGE SCALE GENOMIC DNA]</scope>
</reference>
<evidence type="ECO:0000313" key="6">
    <source>
        <dbReference type="EMBL" id="OGE84518.1"/>
    </source>
</evidence>
<keyword evidence="4" id="KW-0812">Transmembrane</keyword>
<dbReference type="InterPro" id="IPR015168">
    <property type="entry name" value="SsuA/THI5"/>
</dbReference>
<dbReference type="Proteomes" id="UP000176339">
    <property type="component" value="Unassembled WGS sequence"/>
</dbReference>
<sequence>MDITFMKKIFILVSIFISLSLGLLAYLFFNADSNTKVIYKDKIIIGYAPWPGYAGLFIADSKEYFKEAGLDIELKAYPGFEELSKDYVAGSIQGRANITLEAINEAYGGLEHRIVAAIDYSNGSDGIIASRNIKAIKDIKGKRVAFEHGTLEEFFLRYALDQNQLGLNDIIPINLNPEESAEAISSGIADVAVTYEPFMSKALAQIGGNKIYSSADAPGLVTDVLTFRLDFINEHSDAIQAIVGAYFKGIKLFKDSPQEANIILAKYLGVSVDQVPAQLNGVTILSLDDNKNAFTFAVGLQSLYGNMRQIGEFIKDIHSKDSKDFSFDTDLMIEPLFIRKVLK</sequence>
<gene>
    <name evidence="6" type="ORF">A2846_04540</name>
</gene>
<evidence type="ECO:0000256" key="2">
    <source>
        <dbReference type="ARBA" id="ARBA00010742"/>
    </source>
</evidence>
<feature type="domain" description="SsuA/THI5-like" evidence="5">
    <location>
        <begin position="51"/>
        <end position="260"/>
    </location>
</feature>
<name>A0A1F5P3Q4_9BACT</name>
<dbReference type="AlphaFoldDB" id="A0A1F5P3Q4"/>
<keyword evidence="4" id="KW-1133">Transmembrane helix</keyword>
<keyword evidence="4" id="KW-0472">Membrane</keyword>
<evidence type="ECO:0000256" key="4">
    <source>
        <dbReference type="SAM" id="Phobius"/>
    </source>
</evidence>
<comment type="subcellular location">
    <subcellularLocation>
        <location evidence="1">Periplasm</location>
    </subcellularLocation>
</comment>
<organism evidence="6 7">
    <name type="scientific">Candidatus Doudnabacteria bacterium RIFCSPHIGHO2_01_FULL_49_9</name>
    <dbReference type="NCBI Taxonomy" id="1817827"/>
    <lineage>
        <taxon>Bacteria</taxon>
        <taxon>Candidatus Doudnaibacteriota</taxon>
    </lineage>
</organism>
<feature type="transmembrane region" description="Helical" evidence="4">
    <location>
        <begin position="9"/>
        <end position="29"/>
    </location>
</feature>
<comment type="caution">
    <text evidence="6">The sequence shown here is derived from an EMBL/GenBank/DDBJ whole genome shotgun (WGS) entry which is preliminary data.</text>
</comment>
<dbReference type="Pfam" id="PF09084">
    <property type="entry name" value="NMT1"/>
    <property type="match status" value="1"/>
</dbReference>
<dbReference type="EMBL" id="MFEN01000007">
    <property type="protein sequence ID" value="OGE84518.1"/>
    <property type="molecule type" value="Genomic_DNA"/>
</dbReference>
<dbReference type="PANTHER" id="PTHR30024:SF47">
    <property type="entry name" value="TAURINE-BINDING PERIPLASMIC PROTEIN"/>
    <property type="match status" value="1"/>
</dbReference>
<evidence type="ECO:0000313" key="7">
    <source>
        <dbReference type="Proteomes" id="UP000176339"/>
    </source>
</evidence>
<evidence type="ECO:0000256" key="1">
    <source>
        <dbReference type="ARBA" id="ARBA00004418"/>
    </source>
</evidence>
<accession>A0A1F5P3Q4</accession>
<dbReference type="PANTHER" id="PTHR30024">
    <property type="entry name" value="ALIPHATIC SULFONATES-BINDING PROTEIN-RELATED"/>
    <property type="match status" value="1"/>
</dbReference>
<keyword evidence="3" id="KW-0732">Signal</keyword>
<evidence type="ECO:0000259" key="5">
    <source>
        <dbReference type="Pfam" id="PF09084"/>
    </source>
</evidence>
<proteinExistence type="inferred from homology"/>
<evidence type="ECO:0000256" key="3">
    <source>
        <dbReference type="ARBA" id="ARBA00022729"/>
    </source>
</evidence>
<dbReference type="SUPFAM" id="SSF53850">
    <property type="entry name" value="Periplasmic binding protein-like II"/>
    <property type="match status" value="1"/>
</dbReference>